<proteinExistence type="predicted"/>
<accession>A0AAW1WFF9</accession>
<protein>
    <submittedName>
        <fullName evidence="1">Uncharacterized protein</fullName>
    </submittedName>
</protein>
<organism evidence="1 2">
    <name type="scientific">Rubus argutus</name>
    <name type="common">Southern blackberry</name>
    <dbReference type="NCBI Taxonomy" id="59490"/>
    <lineage>
        <taxon>Eukaryota</taxon>
        <taxon>Viridiplantae</taxon>
        <taxon>Streptophyta</taxon>
        <taxon>Embryophyta</taxon>
        <taxon>Tracheophyta</taxon>
        <taxon>Spermatophyta</taxon>
        <taxon>Magnoliopsida</taxon>
        <taxon>eudicotyledons</taxon>
        <taxon>Gunneridae</taxon>
        <taxon>Pentapetalae</taxon>
        <taxon>rosids</taxon>
        <taxon>fabids</taxon>
        <taxon>Rosales</taxon>
        <taxon>Rosaceae</taxon>
        <taxon>Rosoideae</taxon>
        <taxon>Rosoideae incertae sedis</taxon>
        <taxon>Rubus</taxon>
    </lineage>
</organism>
<evidence type="ECO:0000313" key="1">
    <source>
        <dbReference type="EMBL" id="KAK9922065.1"/>
    </source>
</evidence>
<dbReference type="EMBL" id="JBEDUW010000006">
    <property type="protein sequence ID" value="KAK9922065.1"/>
    <property type="molecule type" value="Genomic_DNA"/>
</dbReference>
<comment type="caution">
    <text evidence="1">The sequence shown here is derived from an EMBL/GenBank/DDBJ whole genome shotgun (WGS) entry which is preliminary data.</text>
</comment>
<reference evidence="1 2" key="1">
    <citation type="journal article" date="2023" name="G3 (Bethesda)">
        <title>A chromosome-length genome assembly and annotation of blackberry (Rubus argutus, cv. 'Hillquist').</title>
        <authorList>
            <person name="Bruna T."/>
            <person name="Aryal R."/>
            <person name="Dudchenko O."/>
            <person name="Sargent D.J."/>
            <person name="Mead D."/>
            <person name="Buti M."/>
            <person name="Cavallini A."/>
            <person name="Hytonen T."/>
            <person name="Andres J."/>
            <person name="Pham M."/>
            <person name="Weisz D."/>
            <person name="Mascagni F."/>
            <person name="Usai G."/>
            <person name="Natali L."/>
            <person name="Bassil N."/>
            <person name="Fernandez G.E."/>
            <person name="Lomsadze A."/>
            <person name="Armour M."/>
            <person name="Olukolu B."/>
            <person name="Poorten T."/>
            <person name="Britton C."/>
            <person name="Davik J."/>
            <person name="Ashrafi H."/>
            <person name="Aiden E.L."/>
            <person name="Borodovsky M."/>
            <person name="Worthington M."/>
        </authorList>
    </citation>
    <scope>NUCLEOTIDE SEQUENCE [LARGE SCALE GENOMIC DNA]</scope>
    <source>
        <strain evidence="1">PI 553951</strain>
    </source>
</reference>
<keyword evidence="2" id="KW-1185">Reference proteome</keyword>
<dbReference type="AlphaFoldDB" id="A0AAW1WFF9"/>
<sequence length="142" mass="14621">MAVILGFGGHKFELQSACLVVGVEDPLGDSALGKFSEARCCNSCTGVVNLGYPFDMGCDFACGEDSAGVGVALHSRLLGFVGTGADLGGSCYWQSGWSPLGGLSLWCNGLQVAGDCTDDGGVLLQCDDLEPIYLVIGMVTEI</sequence>
<evidence type="ECO:0000313" key="2">
    <source>
        <dbReference type="Proteomes" id="UP001457282"/>
    </source>
</evidence>
<dbReference type="Proteomes" id="UP001457282">
    <property type="component" value="Unassembled WGS sequence"/>
</dbReference>
<name>A0AAW1WFF9_RUBAR</name>
<gene>
    <name evidence="1" type="ORF">M0R45_030547</name>
</gene>